<dbReference type="SMART" id="SM00271">
    <property type="entry name" value="DnaJ"/>
    <property type="match status" value="1"/>
</dbReference>
<dbReference type="InterPro" id="IPR036869">
    <property type="entry name" value="J_dom_sf"/>
</dbReference>
<sequence length="381" mass="42996">MTPDATVRVSSPSTATFKHDHIMASQSIFNTGSEDSPDLYKTLELISREATEAEIRTAYRKQALRYHPDKISASKSEEEKLEARQKFDQVGLAYKILSDAKLRERYDKTGKTDENPFLDGLDDEASWSAYFKDLWSGEVNAQTIEEFTNKYRGSEEELNDLREHYIEFDGSLPEILSHTMCATDDCEPRLVKRIDQMIKEGVLESKPTWVKTKKDTKARAKRRQMAEQESKEAEELAKELGVHDKLFGNQNPNGPSSNGKKNSKKDDQSNSEDSLRALIQANASKKHEALVAKLEAKALSESTTTKKPKKTGKTNGKKRKSLAEENDSDHKEEECVPSTSGPTEEEFQQIQASLNAHKKTLKDSKSDDIRSSSKGKKKSKR</sequence>
<dbReference type="CDD" id="cd06257">
    <property type="entry name" value="DnaJ"/>
    <property type="match status" value="1"/>
</dbReference>
<dbReference type="PROSITE" id="PS50076">
    <property type="entry name" value="DNAJ_2"/>
    <property type="match status" value="1"/>
</dbReference>
<feature type="compositionally biased region" description="Basic and acidic residues" evidence="1">
    <location>
        <begin position="361"/>
        <end position="371"/>
    </location>
</feature>
<dbReference type="Pfam" id="PF23302">
    <property type="entry name" value="HTH_DNAJC9"/>
    <property type="match status" value="1"/>
</dbReference>
<dbReference type="PRINTS" id="PR00625">
    <property type="entry name" value="JDOMAIN"/>
</dbReference>
<keyword evidence="4" id="KW-1185">Reference proteome</keyword>
<dbReference type="Pfam" id="PF00226">
    <property type="entry name" value="DnaJ"/>
    <property type="match status" value="1"/>
</dbReference>
<accession>A0ABY7D4C2</accession>
<evidence type="ECO:0000313" key="3">
    <source>
        <dbReference type="EMBL" id="WAQ89772.1"/>
    </source>
</evidence>
<feature type="domain" description="J" evidence="2">
    <location>
        <begin position="38"/>
        <end position="110"/>
    </location>
</feature>
<dbReference type="PANTHER" id="PTHR44144:SF1">
    <property type="entry name" value="DNAJ HOMOLOG SUBFAMILY C MEMBER 9"/>
    <property type="match status" value="1"/>
</dbReference>
<dbReference type="PANTHER" id="PTHR44144">
    <property type="entry name" value="DNAJ HOMOLOG SUBFAMILY C MEMBER 9"/>
    <property type="match status" value="1"/>
</dbReference>
<dbReference type="InterPro" id="IPR052594">
    <property type="entry name" value="J_domain-containing_protein"/>
</dbReference>
<dbReference type="Gene3D" id="1.10.287.110">
    <property type="entry name" value="DnaJ domain"/>
    <property type="match status" value="1"/>
</dbReference>
<reference evidence="3" key="1">
    <citation type="submission" date="2022-10" db="EMBL/GenBank/DDBJ databases">
        <title>Puccinia triticina Genome sequencing and assembly.</title>
        <authorList>
            <person name="Li C."/>
        </authorList>
    </citation>
    <scope>NUCLEOTIDE SEQUENCE</scope>
    <source>
        <strain evidence="3">Pt15</strain>
    </source>
</reference>
<dbReference type="RefSeq" id="XP_053025327.1">
    <property type="nucleotide sequence ID" value="XM_053161374.1"/>
</dbReference>
<dbReference type="Proteomes" id="UP001164743">
    <property type="component" value="Chromosome 11A"/>
</dbReference>
<feature type="compositionally biased region" description="Low complexity" evidence="1">
    <location>
        <begin position="248"/>
        <end position="260"/>
    </location>
</feature>
<dbReference type="SUPFAM" id="SSF46565">
    <property type="entry name" value="Chaperone J-domain"/>
    <property type="match status" value="1"/>
</dbReference>
<feature type="compositionally biased region" description="Basic residues" evidence="1">
    <location>
        <begin position="306"/>
        <end position="320"/>
    </location>
</feature>
<feature type="region of interest" description="Disordered" evidence="1">
    <location>
        <begin position="296"/>
        <end position="381"/>
    </location>
</feature>
<proteinExistence type="predicted"/>
<feature type="compositionally biased region" description="Polar residues" evidence="1">
    <location>
        <begin position="337"/>
        <end position="354"/>
    </location>
</feature>
<name>A0ABY7D4C2_9BASI</name>
<evidence type="ECO:0000313" key="4">
    <source>
        <dbReference type="Proteomes" id="UP001164743"/>
    </source>
</evidence>
<evidence type="ECO:0000256" key="1">
    <source>
        <dbReference type="SAM" id="MobiDB-lite"/>
    </source>
</evidence>
<organism evidence="3 4">
    <name type="scientific">Puccinia triticina</name>
    <dbReference type="NCBI Taxonomy" id="208348"/>
    <lineage>
        <taxon>Eukaryota</taxon>
        <taxon>Fungi</taxon>
        <taxon>Dikarya</taxon>
        <taxon>Basidiomycota</taxon>
        <taxon>Pucciniomycotina</taxon>
        <taxon>Pucciniomycetes</taxon>
        <taxon>Pucciniales</taxon>
        <taxon>Pucciniaceae</taxon>
        <taxon>Puccinia</taxon>
    </lineage>
</organism>
<evidence type="ECO:0000259" key="2">
    <source>
        <dbReference type="PROSITE" id="PS50076"/>
    </source>
</evidence>
<dbReference type="InterPro" id="IPR056453">
    <property type="entry name" value="HTH_DNAJC9"/>
</dbReference>
<dbReference type="InterPro" id="IPR001623">
    <property type="entry name" value="DnaJ_domain"/>
</dbReference>
<feature type="region of interest" description="Disordered" evidence="1">
    <location>
        <begin position="245"/>
        <end position="273"/>
    </location>
</feature>
<dbReference type="GeneID" id="77802269"/>
<protein>
    <recommendedName>
        <fullName evidence="2">J domain-containing protein</fullName>
    </recommendedName>
</protein>
<dbReference type="EMBL" id="CP110431">
    <property type="protein sequence ID" value="WAQ89772.1"/>
    <property type="molecule type" value="Genomic_DNA"/>
</dbReference>
<gene>
    <name evidence="3" type="ORF">PtA15_11A463</name>
</gene>